<evidence type="ECO:0000313" key="4">
    <source>
        <dbReference type="Proteomes" id="UP001598114"/>
    </source>
</evidence>
<feature type="region of interest" description="Disordered" evidence="2">
    <location>
        <begin position="168"/>
        <end position="219"/>
    </location>
</feature>
<feature type="compositionally biased region" description="Low complexity" evidence="2">
    <location>
        <begin position="174"/>
        <end position="199"/>
    </location>
</feature>
<evidence type="ECO:0000256" key="1">
    <source>
        <dbReference type="SAM" id="Coils"/>
    </source>
</evidence>
<feature type="compositionally biased region" description="Basic residues" evidence="2">
    <location>
        <begin position="200"/>
        <end position="210"/>
    </location>
</feature>
<reference evidence="3 4" key="1">
    <citation type="submission" date="2024-03" db="EMBL/GenBank/DDBJ databases">
        <title>Aquirufa genome sequencing.</title>
        <authorList>
            <person name="Pitt A."/>
            <person name="Hahn M.W."/>
        </authorList>
    </citation>
    <scope>NUCLEOTIDE SEQUENCE [LARGE SCALE GENOMIC DNA]</scope>
    <source>
        <strain evidence="3 4">PLAD-142S6K</strain>
    </source>
</reference>
<dbReference type="Gene3D" id="6.10.250.660">
    <property type="match status" value="1"/>
</dbReference>
<accession>A0ABW6D0E4</accession>
<evidence type="ECO:0000313" key="3">
    <source>
        <dbReference type="EMBL" id="MFD3276660.1"/>
    </source>
</evidence>
<organism evidence="3 4">
    <name type="scientific">Aquirufa echingensis</name>
    <dbReference type="NCBI Taxonomy" id="3096516"/>
    <lineage>
        <taxon>Bacteria</taxon>
        <taxon>Pseudomonadati</taxon>
        <taxon>Bacteroidota</taxon>
        <taxon>Cytophagia</taxon>
        <taxon>Cytophagales</taxon>
        <taxon>Flectobacillaceae</taxon>
        <taxon>Aquirufa</taxon>
    </lineage>
</organism>
<protein>
    <submittedName>
        <fullName evidence="3">DivIVA domain-containing protein</fullName>
    </submittedName>
</protein>
<dbReference type="Proteomes" id="UP001598114">
    <property type="component" value="Unassembled WGS sequence"/>
</dbReference>
<dbReference type="PANTHER" id="PTHR35794:SF1">
    <property type="entry name" value="CELL CYCLE PROTEIN GPSB"/>
    <property type="match status" value="1"/>
</dbReference>
<sequence length="246" mass="27407">MRIPEVSFSKSFRGYDVQEVSDYVQSVALFEEEMNRQQAILTEKVQALEQEVNRLREVESSLFRAMKLAEEAQQNWQEKVEKEASKVLEGAKKQADALLASAEKDAQKAKLLVENERKQLIGQVEQEVKVQTRELKRLESIQSEIAGQLANFARQTLSSVEAWSKPEEVKPEPSKLVVKKASPVKKSVSKAKPATTPAKPVKKPAVKKGKHLDASTIEDDGLPTLNKVLEAYAKTSGPRGKVGEIN</sequence>
<name>A0ABW6D0E4_9BACT</name>
<evidence type="ECO:0000256" key="2">
    <source>
        <dbReference type="SAM" id="MobiDB-lite"/>
    </source>
</evidence>
<proteinExistence type="predicted"/>
<dbReference type="PANTHER" id="PTHR35794">
    <property type="entry name" value="CELL DIVISION PROTEIN DIVIVA"/>
    <property type="match status" value="1"/>
</dbReference>
<keyword evidence="1" id="KW-0175">Coiled coil</keyword>
<comment type="caution">
    <text evidence="3">The sequence shown here is derived from an EMBL/GenBank/DDBJ whole genome shotgun (WGS) entry which is preliminary data.</text>
</comment>
<keyword evidence="4" id="KW-1185">Reference proteome</keyword>
<dbReference type="Pfam" id="PF05103">
    <property type="entry name" value="DivIVA"/>
    <property type="match status" value="1"/>
</dbReference>
<dbReference type="EMBL" id="JBBKYA010000005">
    <property type="protein sequence ID" value="MFD3276660.1"/>
    <property type="molecule type" value="Genomic_DNA"/>
</dbReference>
<feature type="coiled-coil region" evidence="1">
    <location>
        <begin position="31"/>
        <end position="141"/>
    </location>
</feature>
<gene>
    <name evidence="3" type="ORF">SKC38_10520</name>
</gene>
<dbReference type="InterPro" id="IPR007793">
    <property type="entry name" value="DivIVA_fam"/>
</dbReference>